<evidence type="ECO:0000313" key="3">
    <source>
        <dbReference type="Proteomes" id="UP000053831"/>
    </source>
</evidence>
<feature type="compositionally biased region" description="Basic and acidic residues" evidence="1">
    <location>
        <begin position="15"/>
        <end position="72"/>
    </location>
</feature>
<protein>
    <submittedName>
        <fullName evidence="2">Uncharacterized protein</fullName>
    </submittedName>
</protein>
<reference evidence="2 3" key="1">
    <citation type="submission" date="2015-07" db="EMBL/GenBank/DDBJ databases">
        <title>The genome of the fungus Escovopsis weberi, a specialized disease agent of ant agriculture.</title>
        <authorList>
            <person name="de Man T.J."/>
            <person name="Stajich J.E."/>
            <person name="Kubicek C.P."/>
            <person name="Chenthamara K."/>
            <person name="Atanasova L."/>
            <person name="Druzhinina I.S."/>
            <person name="Birnbaum S."/>
            <person name="Barribeau S.M."/>
            <person name="Teiling C."/>
            <person name="Suen G."/>
            <person name="Currie C."/>
            <person name="Gerardo N.M."/>
        </authorList>
    </citation>
    <scope>NUCLEOTIDE SEQUENCE [LARGE SCALE GENOMIC DNA]</scope>
</reference>
<dbReference type="Proteomes" id="UP000053831">
    <property type="component" value="Unassembled WGS sequence"/>
</dbReference>
<feature type="compositionally biased region" description="Polar residues" evidence="1">
    <location>
        <begin position="1"/>
        <end position="11"/>
    </location>
</feature>
<comment type="caution">
    <text evidence="2">The sequence shown here is derived from an EMBL/GenBank/DDBJ whole genome shotgun (WGS) entry which is preliminary data.</text>
</comment>
<dbReference type="STRING" id="150374.A0A0M8N6N0"/>
<organism evidence="2 3">
    <name type="scientific">Escovopsis weberi</name>
    <dbReference type="NCBI Taxonomy" id="150374"/>
    <lineage>
        <taxon>Eukaryota</taxon>
        <taxon>Fungi</taxon>
        <taxon>Dikarya</taxon>
        <taxon>Ascomycota</taxon>
        <taxon>Pezizomycotina</taxon>
        <taxon>Sordariomycetes</taxon>
        <taxon>Hypocreomycetidae</taxon>
        <taxon>Hypocreales</taxon>
        <taxon>Hypocreaceae</taxon>
        <taxon>Escovopsis</taxon>
    </lineage>
</organism>
<evidence type="ECO:0000313" key="2">
    <source>
        <dbReference type="EMBL" id="KOS21021.1"/>
    </source>
</evidence>
<accession>A0A0M8N6N0</accession>
<dbReference type="EMBL" id="LGSR01000013">
    <property type="protein sequence ID" value="KOS21021.1"/>
    <property type="molecule type" value="Genomic_DNA"/>
</dbReference>
<proteinExistence type="predicted"/>
<name>A0A0M8N6N0_ESCWE</name>
<dbReference type="AlphaFoldDB" id="A0A0M8N6N0"/>
<keyword evidence="3" id="KW-1185">Reference proteome</keyword>
<sequence>MPRQGDGSSDNGPFDMDHHIIHGTKTTDEIYRKHKTAELPEGIHEKGAGQRAKERNEQILREAEKKGLLEKK</sequence>
<dbReference type="OrthoDB" id="3439627at2759"/>
<evidence type="ECO:0000256" key="1">
    <source>
        <dbReference type="SAM" id="MobiDB-lite"/>
    </source>
</evidence>
<feature type="region of interest" description="Disordered" evidence="1">
    <location>
        <begin position="1"/>
        <end position="72"/>
    </location>
</feature>
<gene>
    <name evidence="2" type="ORF">ESCO_004172</name>
</gene>